<organism evidence="1">
    <name type="scientific">viral metagenome</name>
    <dbReference type="NCBI Taxonomy" id="1070528"/>
    <lineage>
        <taxon>unclassified sequences</taxon>
        <taxon>metagenomes</taxon>
        <taxon>organismal metagenomes</taxon>
    </lineage>
</organism>
<dbReference type="EMBL" id="MN739453">
    <property type="protein sequence ID" value="QHT05385.1"/>
    <property type="molecule type" value="Genomic_DNA"/>
</dbReference>
<sequence length="109" mass="12967">MVEIRVTKYTPGVESILHQHISTPYSNGIDTRNISNNNEPSYYTLKRNQEHFKYLKILENNYIPQISKLKLAQICLDEYFENKNEKTKYSFSIMNGGLFQEWSKNDFYT</sequence>
<name>A0A6C0CPM0_9ZZZZ</name>
<reference evidence="1" key="1">
    <citation type="journal article" date="2020" name="Nature">
        <title>Giant virus diversity and host interactions through global metagenomics.</title>
        <authorList>
            <person name="Schulz F."/>
            <person name="Roux S."/>
            <person name="Paez-Espino D."/>
            <person name="Jungbluth S."/>
            <person name="Walsh D.A."/>
            <person name="Denef V.J."/>
            <person name="McMahon K.D."/>
            <person name="Konstantinidis K.T."/>
            <person name="Eloe-Fadrosh E.A."/>
            <person name="Kyrpides N.C."/>
            <person name="Woyke T."/>
        </authorList>
    </citation>
    <scope>NUCLEOTIDE SEQUENCE</scope>
    <source>
        <strain evidence="1">GVMAG-M-3300021375-17</strain>
    </source>
</reference>
<accession>A0A6C0CPM0</accession>
<proteinExistence type="predicted"/>
<evidence type="ECO:0000313" key="1">
    <source>
        <dbReference type="EMBL" id="QHT05385.1"/>
    </source>
</evidence>
<protein>
    <submittedName>
        <fullName evidence="1">Uncharacterized protein</fullName>
    </submittedName>
</protein>
<dbReference type="AlphaFoldDB" id="A0A6C0CPM0"/>